<dbReference type="SUPFAM" id="SSF55073">
    <property type="entry name" value="Nucleotide cyclase"/>
    <property type="match status" value="1"/>
</dbReference>
<reference evidence="6 7" key="1">
    <citation type="submission" date="2023-07" db="EMBL/GenBank/DDBJ databases">
        <title>Sorghum-associated microbial communities from plants grown in Nebraska, USA.</title>
        <authorList>
            <person name="Schachtman D."/>
        </authorList>
    </citation>
    <scope>NUCLEOTIDE SEQUENCE [LARGE SCALE GENOMIC DNA]</scope>
    <source>
        <strain evidence="6 7">BE308</strain>
    </source>
</reference>
<feature type="domain" description="HAMP" evidence="4">
    <location>
        <begin position="294"/>
        <end position="347"/>
    </location>
</feature>
<dbReference type="InterPro" id="IPR003660">
    <property type="entry name" value="HAMP_dom"/>
</dbReference>
<keyword evidence="3" id="KW-0812">Transmembrane</keyword>
<dbReference type="InterPro" id="IPR050469">
    <property type="entry name" value="Diguanylate_Cyclase"/>
</dbReference>
<evidence type="ECO:0000256" key="2">
    <source>
        <dbReference type="ARBA" id="ARBA00034247"/>
    </source>
</evidence>
<comment type="catalytic activity">
    <reaction evidence="2">
        <text>2 GTP = 3',3'-c-di-GMP + 2 diphosphate</text>
        <dbReference type="Rhea" id="RHEA:24898"/>
        <dbReference type="ChEBI" id="CHEBI:33019"/>
        <dbReference type="ChEBI" id="CHEBI:37565"/>
        <dbReference type="ChEBI" id="CHEBI:58805"/>
        <dbReference type="EC" id="2.7.7.65"/>
    </reaction>
</comment>
<dbReference type="PANTHER" id="PTHR45138:SF9">
    <property type="entry name" value="DIGUANYLATE CYCLASE DGCM-RELATED"/>
    <property type="match status" value="1"/>
</dbReference>
<evidence type="ECO:0000259" key="4">
    <source>
        <dbReference type="PROSITE" id="PS50885"/>
    </source>
</evidence>
<proteinExistence type="predicted"/>
<dbReference type="InterPro" id="IPR007892">
    <property type="entry name" value="CHASE4"/>
</dbReference>
<protein>
    <recommendedName>
        <fullName evidence="1">diguanylate cyclase</fullName>
        <ecNumber evidence="1">2.7.7.65</ecNumber>
    </recommendedName>
</protein>
<feature type="domain" description="GGDEF" evidence="5">
    <location>
        <begin position="383"/>
        <end position="518"/>
    </location>
</feature>
<accession>A0ABU1ZI92</accession>
<dbReference type="PROSITE" id="PS50885">
    <property type="entry name" value="HAMP"/>
    <property type="match status" value="1"/>
</dbReference>
<gene>
    <name evidence="6" type="ORF">J2X15_000518</name>
</gene>
<dbReference type="PANTHER" id="PTHR45138">
    <property type="entry name" value="REGULATORY COMPONENTS OF SENSORY TRANSDUCTION SYSTEM"/>
    <property type="match status" value="1"/>
</dbReference>
<dbReference type="SMART" id="SM00304">
    <property type="entry name" value="HAMP"/>
    <property type="match status" value="1"/>
</dbReference>
<comment type="caution">
    <text evidence="6">The sequence shown here is derived from an EMBL/GenBank/DDBJ whole genome shotgun (WGS) entry which is preliminary data.</text>
</comment>
<evidence type="ECO:0000256" key="1">
    <source>
        <dbReference type="ARBA" id="ARBA00012528"/>
    </source>
</evidence>
<keyword evidence="3" id="KW-1133">Transmembrane helix</keyword>
<dbReference type="CDD" id="cd01949">
    <property type="entry name" value="GGDEF"/>
    <property type="match status" value="1"/>
</dbReference>
<dbReference type="Pfam" id="PF05228">
    <property type="entry name" value="CHASE4"/>
    <property type="match status" value="1"/>
</dbReference>
<dbReference type="EMBL" id="JAVDXO010000001">
    <property type="protein sequence ID" value="MDR7305252.1"/>
    <property type="molecule type" value="Genomic_DNA"/>
</dbReference>
<name>A0ABU1ZI92_9BURK</name>
<dbReference type="Proteomes" id="UP001268089">
    <property type="component" value="Unassembled WGS sequence"/>
</dbReference>
<organism evidence="6 7">
    <name type="scientific">Rhodoferax saidenbachensis</name>
    <dbReference type="NCBI Taxonomy" id="1484693"/>
    <lineage>
        <taxon>Bacteria</taxon>
        <taxon>Pseudomonadati</taxon>
        <taxon>Pseudomonadota</taxon>
        <taxon>Betaproteobacteria</taxon>
        <taxon>Burkholderiales</taxon>
        <taxon>Comamonadaceae</taxon>
        <taxon>Rhodoferax</taxon>
    </lineage>
</organism>
<dbReference type="InterPro" id="IPR043128">
    <property type="entry name" value="Rev_trsase/Diguanyl_cyclase"/>
</dbReference>
<dbReference type="Gene3D" id="6.10.340.10">
    <property type="match status" value="1"/>
</dbReference>
<evidence type="ECO:0000259" key="5">
    <source>
        <dbReference type="PROSITE" id="PS50887"/>
    </source>
</evidence>
<feature type="transmembrane region" description="Helical" evidence="3">
    <location>
        <begin position="273"/>
        <end position="296"/>
    </location>
</feature>
<dbReference type="RefSeq" id="WP_310339215.1">
    <property type="nucleotide sequence ID" value="NZ_JAVDXO010000001.1"/>
</dbReference>
<dbReference type="EC" id="2.7.7.65" evidence="1"/>
<dbReference type="NCBIfam" id="TIGR00254">
    <property type="entry name" value="GGDEF"/>
    <property type="match status" value="1"/>
</dbReference>
<keyword evidence="3" id="KW-0472">Membrane</keyword>
<evidence type="ECO:0000313" key="7">
    <source>
        <dbReference type="Proteomes" id="UP001268089"/>
    </source>
</evidence>
<evidence type="ECO:0000256" key="3">
    <source>
        <dbReference type="SAM" id="Phobius"/>
    </source>
</evidence>
<evidence type="ECO:0000313" key="6">
    <source>
        <dbReference type="EMBL" id="MDR7305252.1"/>
    </source>
</evidence>
<dbReference type="InterPro" id="IPR029787">
    <property type="entry name" value="Nucleotide_cyclase"/>
</dbReference>
<dbReference type="InterPro" id="IPR000160">
    <property type="entry name" value="GGDEF_dom"/>
</dbReference>
<dbReference type="SMART" id="SM00267">
    <property type="entry name" value="GGDEF"/>
    <property type="match status" value="1"/>
</dbReference>
<dbReference type="Pfam" id="PF00990">
    <property type="entry name" value="GGDEF"/>
    <property type="match status" value="1"/>
</dbReference>
<sequence length="524" mass="57156">MVAFALVFGLMGSLGLLLMKNSLLPTFDSIERRFALDSAKRVVSGFDEQMAAVSALNHDWAFWDELYFHLQRPNKVFERSNIGSAAMLTSNLNAVLLLDRQHQMVGFGARELSGGVMPRAPDMLVPLLRRWAHKPQNPKVTECGLAWLQTKLAAVCWTQVVHSDGSGPAAGTVVMARELDAATLAGIAQNAGAAFTLDPTDGSAADTPHEPTDTWKLPDFHFLAHGDVGVQYSPATITLKYRLEDLEGDPLAWVHMRMERSLMAQAQHVVTDVLFQLAAVALATGLVLLLAVHWWLVRPIARLHADVVALSASRRWDSVLRYDRPDEIGALTQGVNGLLAVLRAQVDTLETLSSTDALTGIANRRLFDERLGLELGRLARRSAPLSLLLLDVDHFKLYNDHYGHPKGDSVLQQLGHLLQTCGRQQDLPARLGGEEFAMLLPDTDAVGARALADKIMKALEALNLEHVRSPTAATLTVSIGVSTWTTVQGSGAELFAQADKALYAAKHSGRMRTCVYGAPDVPRL</sequence>
<dbReference type="Gene3D" id="3.30.70.270">
    <property type="match status" value="1"/>
</dbReference>
<dbReference type="PROSITE" id="PS50887">
    <property type="entry name" value="GGDEF"/>
    <property type="match status" value="1"/>
</dbReference>
<keyword evidence="7" id="KW-1185">Reference proteome</keyword>